<evidence type="ECO:0000313" key="3">
    <source>
        <dbReference type="EMBL" id="KAH3684284.1"/>
    </source>
</evidence>
<evidence type="ECO:0008006" key="5">
    <source>
        <dbReference type="Google" id="ProtNLM"/>
    </source>
</evidence>
<dbReference type="EMBL" id="JAEUBG010002638">
    <property type="protein sequence ID" value="KAH3684284.1"/>
    <property type="molecule type" value="Genomic_DNA"/>
</dbReference>
<dbReference type="AlphaFoldDB" id="A0A9P8Q7I5"/>
<reference evidence="3" key="1">
    <citation type="journal article" date="2021" name="Open Biol.">
        <title>Shared evolutionary footprints suggest mitochondrial oxidative damage underlies multiple complex I losses in fungi.</title>
        <authorList>
            <person name="Schikora-Tamarit M.A."/>
            <person name="Marcet-Houben M."/>
            <person name="Nosek J."/>
            <person name="Gabaldon T."/>
        </authorList>
    </citation>
    <scope>NUCLEOTIDE SEQUENCE</scope>
    <source>
        <strain evidence="3">CBS2887</strain>
    </source>
</reference>
<evidence type="ECO:0000256" key="2">
    <source>
        <dbReference type="SAM" id="SignalP"/>
    </source>
</evidence>
<keyword evidence="2" id="KW-0732">Signal</keyword>
<feature type="compositionally biased region" description="Low complexity" evidence="1">
    <location>
        <begin position="76"/>
        <end position="90"/>
    </location>
</feature>
<feature type="compositionally biased region" description="Basic and acidic residues" evidence="1">
    <location>
        <begin position="58"/>
        <end position="75"/>
    </location>
</feature>
<feature type="region of interest" description="Disordered" evidence="1">
    <location>
        <begin position="22"/>
        <end position="120"/>
    </location>
</feature>
<gene>
    <name evidence="3" type="ORF">WICPIJ_004759</name>
</gene>
<feature type="signal peptide" evidence="2">
    <location>
        <begin position="1"/>
        <end position="16"/>
    </location>
</feature>
<sequence length="120" mass="13165">MILLAVVCCLVFYLSAKKSVTASEQHCSDVRPTPEKKQLDDSMVQSDFETEVSGALDDAEKISESKQSESDDKTATNEVETTLVEEPLVTGSPTAPKETPQEAEHPDIQVPEQEKETPIE</sequence>
<evidence type="ECO:0000313" key="4">
    <source>
        <dbReference type="Proteomes" id="UP000774326"/>
    </source>
</evidence>
<feature type="chain" id="PRO_5040513836" description="Secreted protein" evidence="2">
    <location>
        <begin position="17"/>
        <end position="120"/>
    </location>
</feature>
<feature type="compositionally biased region" description="Basic and acidic residues" evidence="1">
    <location>
        <begin position="99"/>
        <end position="120"/>
    </location>
</feature>
<evidence type="ECO:0000256" key="1">
    <source>
        <dbReference type="SAM" id="MobiDB-lite"/>
    </source>
</evidence>
<name>A0A9P8Q7I5_WICPI</name>
<keyword evidence="4" id="KW-1185">Reference proteome</keyword>
<reference evidence="3" key="2">
    <citation type="submission" date="2021-01" db="EMBL/GenBank/DDBJ databases">
        <authorList>
            <person name="Schikora-Tamarit M.A."/>
        </authorList>
    </citation>
    <scope>NUCLEOTIDE SEQUENCE</scope>
    <source>
        <strain evidence="3">CBS2887</strain>
    </source>
</reference>
<accession>A0A9P8Q7I5</accession>
<protein>
    <recommendedName>
        <fullName evidence="5">Secreted protein</fullName>
    </recommendedName>
</protein>
<comment type="caution">
    <text evidence="3">The sequence shown here is derived from an EMBL/GenBank/DDBJ whole genome shotgun (WGS) entry which is preliminary data.</text>
</comment>
<dbReference type="Proteomes" id="UP000774326">
    <property type="component" value="Unassembled WGS sequence"/>
</dbReference>
<organism evidence="3 4">
    <name type="scientific">Wickerhamomyces pijperi</name>
    <name type="common">Yeast</name>
    <name type="synonym">Pichia pijperi</name>
    <dbReference type="NCBI Taxonomy" id="599730"/>
    <lineage>
        <taxon>Eukaryota</taxon>
        <taxon>Fungi</taxon>
        <taxon>Dikarya</taxon>
        <taxon>Ascomycota</taxon>
        <taxon>Saccharomycotina</taxon>
        <taxon>Saccharomycetes</taxon>
        <taxon>Phaffomycetales</taxon>
        <taxon>Wickerhamomycetaceae</taxon>
        <taxon>Wickerhamomyces</taxon>
    </lineage>
</organism>
<proteinExistence type="predicted"/>
<feature type="compositionally biased region" description="Basic and acidic residues" evidence="1">
    <location>
        <begin position="26"/>
        <end position="40"/>
    </location>
</feature>